<evidence type="ECO:0000259" key="2">
    <source>
        <dbReference type="Pfam" id="PF02272"/>
    </source>
</evidence>
<gene>
    <name evidence="3" type="ORF">IAB78_05840</name>
</gene>
<reference evidence="3" key="1">
    <citation type="submission" date="2020-10" db="EMBL/GenBank/DDBJ databases">
        <authorList>
            <person name="Gilroy R."/>
        </authorList>
    </citation>
    <scope>NUCLEOTIDE SEQUENCE</scope>
    <source>
        <strain evidence="3">B2-16538</strain>
    </source>
</reference>
<feature type="domain" description="DDH" evidence="1">
    <location>
        <begin position="21"/>
        <end position="182"/>
    </location>
</feature>
<accession>A0A9D9NS43</accession>
<organism evidence="3 4">
    <name type="scientific">Candidatus Cryptobacteroides excrementavium</name>
    <dbReference type="NCBI Taxonomy" id="2840759"/>
    <lineage>
        <taxon>Bacteria</taxon>
        <taxon>Pseudomonadati</taxon>
        <taxon>Bacteroidota</taxon>
        <taxon>Bacteroidia</taxon>
        <taxon>Bacteroidales</taxon>
        <taxon>Candidatus Cryptobacteroides</taxon>
    </lineage>
</organism>
<evidence type="ECO:0000313" key="4">
    <source>
        <dbReference type="Proteomes" id="UP000823750"/>
    </source>
</evidence>
<feature type="domain" description="DHHA1" evidence="2">
    <location>
        <begin position="257"/>
        <end position="325"/>
    </location>
</feature>
<dbReference type="SUPFAM" id="SSF64182">
    <property type="entry name" value="DHH phosphoesterases"/>
    <property type="match status" value="1"/>
</dbReference>
<dbReference type="PANTHER" id="PTHR47618:SF1">
    <property type="entry name" value="BIFUNCTIONAL OLIGORIBONUCLEASE AND PAP PHOSPHATASE NRNA"/>
    <property type="match status" value="1"/>
</dbReference>
<dbReference type="EMBL" id="JADILX010000088">
    <property type="protein sequence ID" value="MBO8485927.1"/>
    <property type="molecule type" value="Genomic_DNA"/>
</dbReference>
<dbReference type="GO" id="GO:0003676">
    <property type="term" value="F:nucleic acid binding"/>
    <property type="evidence" value="ECO:0007669"/>
    <property type="project" value="InterPro"/>
</dbReference>
<dbReference type="InterPro" id="IPR001667">
    <property type="entry name" value="DDH_dom"/>
</dbReference>
<dbReference type="PANTHER" id="PTHR47618">
    <property type="entry name" value="BIFUNCTIONAL OLIGORIBONUCLEASE AND PAP PHOSPHATASE NRNA"/>
    <property type="match status" value="1"/>
</dbReference>
<name>A0A9D9NS43_9BACT</name>
<dbReference type="Gene3D" id="3.10.310.30">
    <property type="match status" value="1"/>
</dbReference>
<sequence length="352" mass="38627">MKDISRDDILKLHGMISRAERIVVTAHMRPDGDAAGSCTALLRYLLGTGKNVRVVLPDDCPDSLAFLTGEDYGRHFLSAEKAPGPAKEAIKDSDLIFCLDFNSFSGARCGDLADALALSSAEKVLIDHHLYPQREAFSLLFSETEISSTCELLFWVLTALASAEDRKPGLGTDILTPLLAGMTTDTNNFGNSVFPSTLRMASMALEAGVDRESILQHLYNEYGENRLRLLGKLLYSDMDISPDGVACMMIDKEMLRKFNIKEGDTEGFVNKPLEIGKVKMSCLLKEDDGYMRVSLRSKKGVSANRCAAEFFHGGGHELAAGGRIYIPDDAGSPAEAREYAVKCTQMFMTREK</sequence>
<dbReference type="Pfam" id="PF02272">
    <property type="entry name" value="DHHA1"/>
    <property type="match status" value="1"/>
</dbReference>
<dbReference type="InterPro" id="IPR003156">
    <property type="entry name" value="DHHA1_dom"/>
</dbReference>
<dbReference type="AlphaFoldDB" id="A0A9D9NS43"/>
<proteinExistence type="predicted"/>
<dbReference type="InterPro" id="IPR051319">
    <property type="entry name" value="Oligoribo/pAp-PDE_c-di-AMP_PDE"/>
</dbReference>
<protein>
    <submittedName>
        <fullName evidence="3">DHH family phosphoesterase</fullName>
    </submittedName>
</protein>
<dbReference type="Gene3D" id="3.90.1640.10">
    <property type="entry name" value="inorganic pyrophosphatase (n-terminal core)"/>
    <property type="match status" value="1"/>
</dbReference>
<dbReference type="InterPro" id="IPR038763">
    <property type="entry name" value="DHH_sf"/>
</dbReference>
<dbReference type="Pfam" id="PF01368">
    <property type="entry name" value="DHH"/>
    <property type="match status" value="1"/>
</dbReference>
<dbReference type="Proteomes" id="UP000823750">
    <property type="component" value="Unassembled WGS sequence"/>
</dbReference>
<comment type="caution">
    <text evidence="3">The sequence shown here is derived from an EMBL/GenBank/DDBJ whole genome shotgun (WGS) entry which is preliminary data.</text>
</comment>
<reference evidence="3" key="2">
    <citation type="journal article" date="2021" name="PeerJ">
        <title>Extensive microbial diversity within the chicken gut microbiome revealed by metagenomics and culture.</title>
        <authorList>
            <person name="Gilroy R."/>
            <person name="Ravi A."/>
            <person name="Getino M."/>
            <person name="Pursley I."/>
            <person name="Horton D.L."/>
            <person name="Alikhan N.F."/>
            <person name="Baker D."/>
            <person name="Gharbi K."/>
            <person name="Hall N."/>
            <person name="Watson M."/>
            <person name="Adriaenssens E.M."/>
            <person name="Foster-Nyarko E."/>
            <person name="Jarju S."/>
            <person name="Secka A."/>
            <person name="Antonio M."/>
            <person name="Oren A."/>
            <person name="Chaudhuri R.R."/>
            <person name="La Ragione R."/>
            <person name="Hildebrand F."/>
            <person name="Pallen M.J."/>
        </authorList>
    </citation>
    <scope>NUCLEOTIDE SEQUENCE</scope>
    <source>
        <strain evidence="3">B2-16538</strain>
    </source>
</reference>
<evidence type="ECO:0000259" key="1">
    <source>
        <dbReference type="Pfam" id="PF01368"/>
    </source>
</evidence>
<evidence type="ECO:0000313" key="3">
    <source>
        <dbReference type="EMBL" id="MBO8485927.1"/>
    </source>
</evidence>